<sequence>MATTVKDVISLVQRQASSIMFGAAEAVRANFSEPQELRFTNLFMVNDEAGDLKSEILGSFASQIQNKLKIQNKLENSLRVQASLVECFELVEAIETKEDVWEMPCLHQYHEDWMCKWLECNKS</sequence>
<accession>W1NGH5</accession>
<proteinExistence type="predicted"/>
<gene>
    <name evidence="1" type="ORF">AMTR_s00010p00234230</name>
</gene>
<protein>
    <submittedName>
        <fullName evidence="1">Uncharacterized protein</fullName>
    </submittedName>
</protein>
<dbReference type="EMBL" id="KI397513">
    <property type="protein sequence ID" value="ERM94299.1"/>
    <property type="molecule type" value="Genomic_DNA"/>
</dbReference>
<name>W1NGH5_AMBTC</name>
<organism evidence="1 2">
    <name type="scientific">Amborella trichopoda</name>
    <dbReference type="NCBI Taxonomy" id="13333"/>
    <lineage>
        <taxon>Eukaryota</taxon>
        <taxon>Viridiplantae</taxon>
        <taxon>Streptophyta</taxon>
        <taxon>Embryophyta</taxon>
        <taxon>Tracheophyta</taxon>
        <taxon>Spermatophyta</taxon>
        <taxon>Magnoliopsida</taxon>
        <taxon>Amborellales</taxon>
        <taxon>Amborellaceae</taxon>
        <taxon>Amborella</taxon>
    </lineage>
</organism>
<keyword evidence="2" id="KW-1185">Reference proteome</keyword>
<evidence type="ECO:0000313" key="1">
    <source>
        <dbReference type="EMBL" id="ERM94299.1"/>
    </source>
</evidence>
<dbReference type="AlphaFoldDB" id="W1NGH5"/>
<evidence type="ECO:0000313" key="2">
    <source>
        <dbReference type="Proteomes" id="UP000017836"/>
    </source>
</evidence>
<dbReference type="Proteomes" id="UP000017836">
    <property type="component" value="Unassembled WGS sequence"/>
</dbReference>
<reference evidence="2" key="1">
    <citation type="journal article" date="2013" name="Science">
        <title>The Amborella genome and the evolution of flowering plants.</title>
        <authorList>
            <consortium name="Amborella Genome Project"/>
        </authorList>
    </citation>
    <scope>NUCLEOTIDE SEQUENCE [LARGE SCALE GENOMIC DNA]</scope>
</reference>
<dbReference type="Gramene" id="ERM94299">
    <property type="protein sequence ID" value="ERM94299"/>
    <property type="gene ID" value="AMTR_s00010p00234230"/>
</dbReference>
<dbReference type="HOGENOM" id="CLU_2018282_0_0_1"/>